<keyword evidence="2 7" id="KW-0645">Protease</keyword>
<evidence type="ECO:0000313" key="12">
    <source>
        <dbReference type="EMBL" id="CAD1839165.1"/>
    </source>
</evidence>
<dbReference type="InterPro" id="IPR023827">
    <property type="entry name" value="Peptidase_S8_Asp-AS"/>
</dbReference>
<dbReference type="GO" id="GO:0004252">
    <property type="term" value="F:serine-type endopeptidase activity"/>
    <property type="evidence" value="ECO:0007669"/>
    <property type="project" value="UniProtKB-UniRule"/>
</dbReference>
<feature type="domain" description="Inhibitor I9" evidence="10">
    <location>
        <begin position="472"/>
        <end position="550"/>
    </location>
</feature>
<comment type="caution">
    <text evidence="7">Lacks conserved residue(s) required for the propagation of feature annotation.</text>
</comment>
<sequence length="1116" mass="118648">MGEGIIIGVLDTGIKSDHPSFGDDGLPPPPSKWKGSSGIDEAINDGVDVLSISLGADSRPFHNDMIAVGAFSAVKKGIFVSCAGGNSGPANTSLSNEAPWILTVGASTMDRQIKAIVKLGDGRELLGESLFQPPDFPPTMIPLVYPTETGNCDYDGVIQSKVKGKIVACENLGSRYIMGDLVKQEGGAAIVILNQKEEGDTTFAEGHCLPASHVNFVGASNLKEYVNSTDKPVASISFNGTCLGTSPAPVVAFFSSRGPSSQSPGILKPDILGPGVNVLAAWPFDETSTENSTNPTFSVISGTSMSTPHLSGIAALIKAAHPDWSPAAIKSAIMTTADIADNDGNLIMDETRSPANFFATGAGHVNASKAMNPGLVYDIVVDDYVAYLCGLGYEDKNVELITGEKVTCSEVKKITEAQLNYPSIVVSQKLGKLTVNRTATNVEEGQFSTYTINAITANHNVPIEGDVAQRRTYIIRVHPPENLTITRSEDLTNWYKSFLPLATTESADFQFIYTYSEAIIGFAANLTEDEVRHVEQNDNFLKAYPDRLLPLSTTHTPDFLGLQINNGLWRMSNMGKGVIIGMVDTGAIQLLGGRRTESSVDDTTGHGTHAAGTAAGNFVKDVSILGNANYTAAGMAPYAHLAIYQVCDYRVCSGVDILAGMDAAIKDGVDVLYLAFRSNFFSFDADEIAVGAFSATEKGVLVIDPSGNSGPASSTLGTQAPWTLTVGASTMDRNFKSTVKLGNGQVLEGEAFSQPAHFPSTMIPLVYPTSAGADDTDDDDNCNSNNLGKAEVNGKMVACVRNRWSVKTGFKISAAGGAAMLVLNTEEDGYTTLPKSHYLPASHVSYIDGTKIKSGPSAHSQSPGYLKPDIIGPGVTVLAAWPGGFEWSTKDDAYTTFNAVYGTSIAAAHLSGIAALIKAAHPDWSPAAIKSAIMTTSDITDNTGNRIMDETLHPASFFAMGAGHVNPTKASEPGLVYDLVVEDYIAFLCGLGYEDDRVETITHRKVTCSKVKKITEAELNYPSVVADGKLGKLTVNRTATNVEEGHSTYNIKIDMPKGVSVNVSPATLEFSAIKEKKSFTISLSWSPNETTHAEGNFMWVSKKRVVRSPIVIYQKS</sequence>
<dbReference type="Gene3D" id="2.60.40.2310">
    <property type="match status" value="2"/>
</dbReference>
<evidence type="ECO:0000256" key="4">
    <source>
        <dbReference type="ARBA" id="ARBA00022801"/>
    </source>
</evidence>
<organism evidence="12">
    <name type="scientific">Ananas comosus var. bracteatus</name>
    <name type="common">red pineapple</name>
    <dbReference type="NCBI Taxonomy" id="296719"/>
    <lineage>
        <taxon>Eukaryota</taxon>
        <taxon>Viridiplantae</taxon>
        <taxon>Streptophyta</taxon>
        <taxon>Embryophyta</taxon>
        <taxon>Tracheophyta</taxon>
        <taxon>Spermatophyta</taxon>
        <taxon>Magnoliopsida</taxon>
        <taxon>Liliopsida</taxon>
        <taxon>Poales</taxon>
        <taxon>Bromeliaceae</taxon>
        <taxon>Bromelioideae</taxon>
        <taxon>Ananas</taxon>
    </lineage>
</organism>
<proteinExistence type="inferred from homology"/>
<protein>
    <recommendedName>
        <fullName evidence="13">Subtilisin-like protease SBT1.7</fullName>
    </recommendedName>
</protein>
<dbReference type="Gene3D" id="3.40.50.200">
    <property type="entry name" value="Peptidase S8/S53 domain"/>
    <property type="match status" value="4"/>
</dbReference>
<dbReference type="PANTHER" id="PTHR10795">
    <property type="entry name" value="PROPROTEIN CONVERTASE SUBTILISIN/KEXIN"/>
    <property type="match status" value="1"/>
</dbReference>
<dbReference type="InterPro" id="IPR010259">
    <property type="entry name" value="S8pro/Inhibitor_I9"/>
</dbReference>
<reference evidence="12" key="1">
    <citation type="submission" date="2020-07" db="EMBL/GenBank/DDBJ databases">
        <authorList>
            <person name="Lin J."/>
        </authorList>
    </citation>
    <scope>NUCLEOTIDE SEQUENCE</scope>
</reference>
<dbReference type="InterPro" id="IPR000209">
    <property type="entry name" value="Peptidase_S8/S53_dom"/>
</dbReference>
<dbReference type="InterPro" id="IPR045051">
    <property type="entry name" value="SBT"/>
</dbReference>
<feature type="active site" description="Charge relay system" evidence="6 7">
    <location>
        <position position="584"/>
    </location>
</feature>
<feature type="active site" description="Charge relay system" evidence="6 7">
    <location>
        <position position="904"/>
    </location>
</feature>
<dbReference type="GO" id="GO:0006508">
    <property type="term" value="P:proteolysis"/>
    <property type="evidence" value="ECO:0007669"/>
    <property type="project" value="UniProtKB-KW"/>
</dbReference>
<gene>
    <name evidence="12" type="ORF">CB5_LOCUS22376</name>
</gene>
<dbReference type="PROSITE" id="PS51892">
    <property type="entry name" value="SUBTILASE"/>
    <property type="match status" value="2"/>
</dbReference>
<dbReference type="Pfam" id="PF17766">
    <property type="entry name" value="fn3_6"/>
    <property type="match status" value="1"/>
</dbReference>
<dbReference type="InterPro" id="IPR003137">
    <property type="entry name" value="PA_domain"/>
</dbReference>
<evidence type="ECO:0000259" key="9">
    <source>
        <dbReference type="Pfam" id="PF02225"/>
    </source>
</evidence>
<feature type="active site" description="Charge relay system" evidence="6 7">
    <location>
        <position position="606"/>
    </location>
</feature>
<dbReference type="EMBL" id="LR862133">
    <property type="protein sequence ID" value="CAD1839165.1"/>
    <property type="molecule type" value="Genomic_DNA"/>
</dbReference>
<comment type="similarity">
    <text evidence="1 7">Belongs to the peptidase S8 family.</text>
</comment>
<evidence type="ECO:0000256" key="7">
    <source>
        <dbReference type="PROSITE-ProRule" id="PRU01240"/>
    </source>
</evidence>
<dbReference type="PROSITE" id="PS00136">
    <property type="entry name" value="SUBTILASE_ASP"/>
    <property type="match status" value="1"/>
</dbReference>
<feature type="domain" description="Subtilisin-like protease fibronectin type-III" evidence="11">
    <location>
        <begin position="1018"/>
        <end position="1112"/>
    </location>
</feature>
<evidence type="ECO:0000259" key="10">
    <source>
        <dbReference type="Pfam" id="PF05922"/>
    </source>
</evidence>
<dbReference type="PRINTS" id="PR00723">
    <property type="entry name" value="SUBTILISIN"/>
</dbReference>
<name>A0A6V7Q8J6_ANACO</name>
<feature type="domain" description="Peptidase S8/S53" evidence="8">
    <location>
        <begin position="596"/>
        <end position="942"/>
    </location>
</feature>
<evidence type="ECO:0000256" key="1">
    <source>
        <dbReference type="ARBA" id="ARBA00011073"/>
    </source>
</evidence>
<feature type="domain" description="Peptidase S8/S53" evidence="8">
    <location>
        <begin position="36"/>
        <end position="342"/>
    </location>
</feature>
<evidence type="ECO:0000259" key="8">
    <source>
        <dbReference type="Pfam" id="PF00082"/>
    </source>
</evidence>
<dbReference type="InterPro" id="IPR041469">
    <property type="entry name" value="Subtilisin-like_FN3"/>
</dbReference>
<dbReference type="AlphaFoldDB" id="A0A6V7Q8J6"/>
<evidence type="ECO:0000256" key="5">
    <source>
        <dbReference type="ARBA" id="ARBA00022825"/>
    </source>
</evidence>
<dbReference type="SUPFAM" id="SSF52743">
    <property type="entry name" value="Subtilisin-like"/>
    <property type="match status" value="2"/>
</dbReference>
<keyword evidence="5 7" id="KW-0720">Serine protease</keyword>
<dbReference type="InterPro" id="IPR036852">
    <property type="entry name" value="Peptidase_S8/S53_dom_sf"/>
</dbReference>
<evidence type="ECO:0008006" key="13">
    <source>
        <dbReference type="Google" id="ProtNLM"/>
    </source>
</evidence>
<evidence type="ECO:0000256" key="2">
    <source>
        <dbReference type="ARBA" id="ARBA00022670"/>
    </source>
</evidence>
<evidence type="ECO:0000256" key="3">
    <source>
        <dbReference type="ARBA" id="ARBA00022729"/>
    </source>
</evidence>
<dbReference type="Pfam" id="PF05922">
    <property type="entry name" value="Inhibitor_I9"/>
    <property type="match status" value="1"/>
</dbReference>
<accession>A0A6V7Q8J6</accession>
<dbReference type="Pfam" id="PF00082">
    <property type="entry name" value="Peptidase_S8"/>
    <property type="match status" value="2"/>
</dbReference>
<dbReference type="CDD" id="cd02120">
    <property type="entry name" value="PA_subtilisin_like"/>
    <property type="match status" value="2"/>
</dbReference>
<evidence type="ECO:0000259" key="11">
    <source>
        <dbReference type="Pfam" id="PF17766"/>
    </source>
</evidence>
<dbReference type="Pfam" id="PF02225">
    <property type="entry name" value="PA"/>
    <property type="match status" value="1"/>
</dbReference>
<dbReference type="InterPro" id="IPR015500">
    <property type="entry name" value="Peptidase_S8_subtilisin-rel"/>
</dbReference>
<dbReference type="Gene3D" id="3.50.30.30">
    <property type="match status" value="1"/>
</dbReference>
<keyword evidence="4 7" id="KW-0378">Hydrolase</keyword>
<evidence type="ECO:0000256" key="6">
    <source>
        <dbReference type="PIRSR" id="PIRSR615500-1"/>
    </source>
</evidence>
<feature type="domain" description="PA" evidence="9">
    <location>
        <begin position="764"/>
        <end position="852"/>
    </location>
</feature>
<keyword evidence="3" id="KW-0732">Signal</keyword>